<organism evidence="2">
    <name type="scientific">Nothobranchius rachovii</name>
    <name type="common">bluefin notho</name>
    <dbReference type="NCBI Taxonomy" id="451742"/>
    <lineage>
        <taxon>Eukaryota</taxon>
        <taxon>Metazoa</taxon>
        <taxon>Chordata</taxon>
        <taxon>Craniata</taxon>
        <taxon>Vertebrata</taxon>
        <taxon>Euteleostomi</taxon>
        <taxon>Actinopterygii</taxon>
        <taxon>Neopterygii</taxon>
        <taxon>Teleostei</taxon>
        <taxon>Neoteleostei</taxon>
        <taxon>Acanthomorphata</taxon>
        <taxon>Ovalentaria</taxon>
        <taxon>Atherinomorphae</taxon>
        <taxon>Cyprinodontiformes</taxon>
        <taxon>Nothobranchiidae</taxon>
        <taxon>Nothobranchius</taxon>
    </lineage>
</organism>
<evidence type="ECO:0000313" key="2">
    <source>
        <dbReference type="EMBL" id="SBS04430.1"/>
    </source>
</evidence>
<name>A0A1A8RED4_9TELE</name>
<feature type="non-terminal residue" evidence="2">
    <location>
        <position position="1"/>
    </location>
</feature>
<dbReference type="AlphaFoldDB" id="A0A1A8RED4"/>
<accession>A0A1A8RED4</accession>
<evidence type="ECO:0000256" key="1">
    <source>
        <dbReference type="SAM" id="MobiDB-lite"/>
    </source>
</evidence>
<gene>
    <name evidence="2" type="primary">Nfu_g_1_001236</name>
</gene>
<dbReference type="EMBL" id="HAEI01008216">
    <property type="protein sequence ID" value="SBS04430.1"/>
    <property type="molecule type" value="Transcribed_RNA"/>
</dbReference>
<protein>
    <submittedName>
        <fullName evidence="2">Uncharacterized protein</fullName>
    </submittedName>
</protein>
<proteinExistence type="predicted"/>
<reference evidence="2" key="2">
    <citation type="submission" date="2016-06" db="EMBL/GenBank/DDBJ databases">
        <title>The genome of a short-lived fish provides insights into sex chromosome evolution and the genetic control of aging.</title>
        <authorList>
            <person name="Reichwald K."/>
            <person name="Felder M."/>
            <person name="Petzold A."/>
            <person name="Koch P."/>
            <person name="Groth M."/>
            <person name="Platzer M."/>
        </authorList>
    </citation>
    <scope>NUCLEOTIDE SEQUENCE</scope>
    <source>
        <tissue evidence="2">Brain</tissue>
    </source>
</reference>
<sequence length="77" mass="8535">RKTSSSPQKPEGRGNKLPKNTPINQMLLPTCSCSAPNVLNHQRWRNRLSPGKCLITLISTHADRRILNPLGSKGFCV</sequence>
<reference evidence="2" key="1">
    <citation type="submission" date="2016-05" db="EMBL/GenBank/DDBJ databases">
        <authorList>
            <person name="Lavstsen T."/>
            <person name="Jespersen J.S."/>
        </authorList>
    </citation>
    <scope>NUCLEOTIDE SEQUENCE</scope>
    <source>
        <tissue evidence="2">Brain</tissue>
    </source>
</reference>
<feature type="region of interest" description="Disordered" evidence="1">
    <location>
        <begin position="1"/>
        <end position="22"/>
    </location>
</feature>
<feature type="non-terminal residue" evidence="2">
    <location>
        <position position="77"/>
    </location>
</feature>